<protein>
    <submittedName>
        <fullName evidence="1">Peptidase</fullName>
    </submittedName>
</protein>
<dbReference type="NCBIfam" id="TIGR02219">
    <property type="entry name" value="phage_NlpC_fam"/>
    <property type="match status" value="1"/>
</dbReference>
<keyword evidence="2" id="KW-1185">Reference proteome</keyword>
<accession>A0A212AD73</accession>
<dbReference type="Gene3D" id="3.90.1720.10">
    <property type="entry name" value="endopeptidase domain like (from Nostoc punctiforme)"/>
    <property type="match status" value="1"/>
</dbReference>
<dbReference type="InterPro" id="IPR011929">
    <property type="entry name" value="Phage_pept_NlpC/P60"/>
</dbReference>
<gene>
    <name evidence="1" type="ORF">CDV49_07675</name>
</gene>
<dbReference type="RefSeq" id="WP_088214944.1">
    <property type="nucleotide sequence ID" value="NZ_NIPW01000010.1"/>
</dbReference>
<dbReference type="EMBL" id="NIPW01000010">
    <property type="protein sequence ID" value="OWJ78959.1"/>
    <property type="molecule type" value="Genomic_DNA"/>
</dbReference>
<proteinExistence type="predicted"/>
<name>A0A212AD73_9RHOB</name>
<dbReference type="AlphaFoldDB" id="A0A212AD73"/>
<dbReference type="InterPro" id="IPR038765">
    <property type="entry name" value="Papain-like_cys_pep_sf"/>
</dbReference>
<evidence type="ECO:0000313" key="1">
    <source>
        <dbReference type="EMBL" id="OWJ78959.1"/>
    </source>
</evidence>
<dbReference type="OrthoDB" id="6058745at2"/>
<evidence type="ECO:0000313" key="2">
    <source>
        <dbReference type="Proteomes" id="UP000196878"/>
    </source>
</evidence>
<dbReference type="Proteomes" id="UP000196878">
    <property type="component" value="Unassembled WGS sequence"/>
</dbReference>
<sequence>MREDVVAAARLWLGTPYRHQASCRGAGADCLGLIRGVWRDLCGPEPEAPPAYTPDWGETGRQEVLWSAATRHLIPLAASPLDASPLGSGLLATGLLATGLPEPGLPEPGLPEPGDVLLFRLRTGGIAKHLGIAAETGAAPTFIHAYSGHAVVESPLSEPWARRIVARFGYPKGAI</sequence>
<dbReference type="SUPFAM" id="SSF54001">
    <property type="entry name" value="Cysteine proteinases"/>
    <property type="match status" value="1"/>
</dbReference>
<comment type="caution">
    <text evidence="1">The sequence shown here is derived from an EMBL/GenBank/DDBJ whole genome shotgun (WGS) entry which is preliminary data.</text>
</comment>
<organism evidence="1 2">
    <name type="scientific">Haematobacter genomosp. 1</name>
    <dbReference type="NCBI Taxonomy" id="366618"/>
    <lineage>
        <taxon>Bacteria</taxon>
        <taxon>Pseudomonadati</taxon>
        <taxon>Pseudomonadota</taxon>
        <taxon>Alphaproteobacteria</taxon>
        <taxon>Rhodobacterales</taxon>
        <taxon>Paracoccaceae</taxon>
        <taxon>Haematobacter</taxon>
    </lineage>
</organism>
<reference evidence="1 2" key="1">
    <citation type="submission" date="2016-12" db="EMBL/GenBank/DDBJ databases">
        <title>Comparison of Traditional DNA-DNA Hybridization with In Silico Genomic Analysis.</title>
        <authorList>
            <person name="Nicholson A.C."/>
            <person name="Humrighouse B.W."/>
            <person name="Graziano J."/>
            <person name="Lasker B."/>
            <person name="Whitney A.M."/>
            <person name="Mcquiston J.R."/>
        </authorList>
    </citation>
    <scope>NUCLEOTIDE SEQUENCE [LARGE SCALE GENOMIC DNA]</scope>
    <source>
        <strain evidence="1 2">H2240</strain>
    </source>
</reference>